<gene>
    <name evidence="1" type="ORF">CGI_10016735</name>
</gene>
<dbReference type="SUPFAM" id="SSF48371">
    <property type="entry name" value="ARM repeat"/>
    <property type="match status" value="1"/>
</dbReference>
<dbReference type="AlphaFoldDB" id="K1Q6R9"/>
<dbReference type="HOGENOM" id="CLU_2123444_0_0_1"/>
<protein>
    <submittedName>
        <fullName evidence="1">Regulator of nonsense transcripts 2</fullName>
    </submittedName>
</protein>
<organism evidence="1">
    <name type="scientific">Magallana gigas</name>
    <name type="common">Pacific oyster</name>
    <name type="synonym">Crassostrea gigas</name>
    <dbReference type="NCBI Taxonomy" id="29159"/>
    <lineage>
        <taxon>Eukaryota</taxon>
        <taxon>Metazoa</taxon>
        <taxon>Spiralia</taxon>
        <taxon>Lophotrochozoa</taxon>
        <taxon>Mollusca</taxon>
        <taxon>Bivalvia</taxon>
        <taxon>Autobranchia</taxon>
        <taxon>Pteriomorphia</taxon>
        <taxon>Ostreida</taxon>
        <taxon>Ostreoidea</taxon>
        <taxon>Ostreidae</taxon>
        <taxon>Magallana</taxon>
    </lineage>
</organism>
<dbReference type="EMBL" id="JH816759">
    <property type="protein sequence ID" value="EKC32462.1"/>
    <property type="molecule type" value="Genomic_DNA"/>
</dbReference>
<evidence type="ECO:0000313" key="1">
    <source>
        <dbReference type="EMBL" id="EKC32462.1"/>
    </source>
</evidence>
<proteinExistence type="predicted"/>
<reference evidence="1" key="1">
    <citation type="journal article" date="2012" name="Nature">
        <title>The oyster genome reveals stress adaptation and complexity of shell formation.</title>
        <authorList>
            <person name="Zhang G."/>
            <person name="Fang X."/>
            <person name="Guo X."/>
            <person name="Li L."/>
            <person name="Luo R."/>
            <person name="Xu F."/>
            <person name="Yang P."/>
            <person name="Zhang L."/>
            <person name="Wang X."/>
            <person name="Qi H."/>
            <person name="Xiong Z."/>
            <person name="Que H."/>
            <person name="Xie Y."/>
            <person name="Holland P.W."/>
            <person name="Paps J."/>
            <person name="Zhu Y."/>
            <person name="Wu F."/>
            <person name="Chen Y."/>
            <person name="Wang J."/>
            <person name="Peng C."/>
            <person name="Meng J."/>
            <person name="Yang L."/>
            <person name="Liu J."/>
            <person name="Wen B."/>
            <person name="Zhang N."/>
            <person name="Huang Z."/>
            <person name="Zhu Q."/>
            <person name="Feng Y."/>
            <person name="Mount A."/>
            <person name="Hedgecock D."/>
            <person name="Xu Z."/>
            <person name="Liu Y."/>
            <person name="Domazet-Loso T."/>
            <person name="Du Y."/>
            <person name="Sun X."/>
            <person name="Zhang S."/>
            <person name="Liu B."/>
            <person name="Cheng P."/>
            <person name="Jiang X."/>
            <person name="Li J."/>
            <person name="Fan D."/>
            <person name="Wang W."/>
            <person name="Fu W."/>
            <person name="Wang T."/>
            <person name="Wang B."/>
            <person name="Zhang J."/>
            <person name="Peng Z."/>
            <person name="Li Y."/>
            <person name="Li N."/>
            <person name="Wang J."/>
            <person name="Chen M."/>
            <person name="He Y."/>
            <person name="Tan F."/>
            <person name="Song X."/>
            <person name="Zheng Q."/>
            <person name="Huang R."/>
            <person name="Yang H."/>
            <person name="Du X."/>
            <person name="Chen L."/>
            <person name="Yang M."/>
            <person name="Gaffney P.M."/>
            <person name="Wang S."/>
            <person name="Luo L."/>
            <person name="She Z."/>
            <person name="Ming Y."/>
            <person name="Huang W."/>
            <person name="Zhang S."/>
            <person name="Huang B."/>
            <person name="Zhang Y."/>
            <person name="Qu T."/>
            <person name="Ni P."/>
            <person name="Miao G."/>
            <person name="Wang J."/>
            <person name="Wang Q."/>
            <person name="Steinberg C.E."/>
            <person name="Wang H."/>
            <person name="Li N."/>
            <person name="Qian L."/>
            <person name="Zhang G."/>
            <person name="Li Y."/>
            <person name="Yang H."/>
            <person name="Liu X."/>
            <person name="Wang J."/>
            <person name="Yin Y."/>
            <person name="Wang J."/>
        </authorList>
    </citation>
    <scope>NUCLEOTIDE SEQUENCE [LARGE SCALE GENOMIC DNA]</scope>
    <source>
        <strain evidence="1">05x7-T-G4-1.051#20</strain>
    </source>
</reference>
<name>K1Q6R9_MAGGI</name>
<accession>K1Q6R9</accession>
<dbReference type="InterPro" id="IPR016024">
    <property type="entry name" value="ARM-type_fold"/>
</dbReference>
<dbReference type="InParanoid" id="K1Q6R9"/>
<sequence>MATDEIYTCYHDVFHHLGVPRGHITSLGFHECKRDPENPIAWSYTVIACRARYYWFKRSNPIYTEARPFPVDVENLMIDTMECIRPKMRLHPNYEEACKAVEELENEYKQKVGE</sequence>
<dbReference type="Gene3D" id="1.25.40.180">
    <property type="match status" value="1"/>
</dbReference>